<proteinExistence type="predicted"/>
<evidence type="ECO:0000313" key="1">
    <source>
        <dbReference type="EMBL" id="PSR24851.1"/>
    </source>
</evidence>
<comment type="caution">
    <text evidence="1">The sequence shown here is derived from an EMBL/GenBank/DDBJ whole genome shotgun (WGS) entry which is preliminary data.</text>
</comment>
<dbReference type="Pfam" id="PF07592">
    <property type="entry name" value="DDE_Tnp_ISAZ013"/>
    <property type="match status" value="1"/>
</dbReference>
<name>A0A2T2WRH6_9FIRM</name>
<sequence length="153" mass="17166">MLGNRFDSWDSPSCENGLFYRIRGRSQVSRFIRVWKRKVHEGFADYPDRVEGKAIPNGIYDVTAHNALVNVGIRHDTAEFVLASIRRWRELIGQYQYPEATALSVTADGGGSNGYRPRLFQAESQAFANETGLTIHVSHFPPGTSTWNAIAHA</sequence>
<accession>A0A2T2WRH6</accession>
<dbReference type="EMBL" id="PXYT01000066">
    <property type="protein sequence ID" value="PSR24851.1"/>
    <property type="molecule type" value="Genomic_DNA"/>
</dbReference>
<gene>
    <name evidence="1" type="ORF">C7B43_18130</name>
</gene>
<organism evidence="1 2">
    <name type="scientific">Sulfobacillus benefaciens</name>
    <dbReference type="NCBI Taxonomy" id="453960"/>
    <lineage>
        <taxon>Bacteria</taxon>
        <taxon>Bacillati</taxon>
        <taxon>Bacillota</taxon>
        <taxon>Clostridia</taxon>
        <taxon>Eubacteriales</taxon>
        <taxon>Clostridiales Family XVII. Incertae Sedis</taxon>
        <taxon>Sulfobacillus</taxon>
    </lineage>
</organism>
<evidence type="ECO:0000313" key="2">
    <source>
        <dbReference type="Proteomes" id="UP000242699"/>
    </source>
</evidence>
<dbReference type="AlphaFoldDB" id="A0A2T2WRH6"/>
<dbReference type="Proteomes" id="UP000242699">
    <property type="component" value="Unassembled WGS sequence"/>
</dbReference>
<reference evidence="1 2" key="1">
    <citation type="journal article" date="2014" name="BMC Genomics">
        <title>Comparison of environmental and isolate Sulfobacillus genomes reveals diverse carbon, sulfur, nitrogen, and hydrogen metabolisms.</title>
        <authorList>
            <person name="Justice N.B."/>
            <person name="Norman A."/>
            <person name="Brown C.T."/>
            <person name="Singh A."/>
            <person name="Thomas B.C."/>
            <person name="Banfield J.F."/>
        </authorList>
    </citation>
    <scope>NUCLEOTIDE SEQUENCE [LARGE SCALE GENOMIC DNA]</scope>
    <source>
        <strain evidence="1">AMDSBA1</strain>
    </source>
</reference>
<dbReference type="InterPro" id="IPR011518">
    <property type="entry name" value="Transposase_36"/>
</dbReference>
<protein>
    <recommendedName>
        <fullName evidence="3">ISAzo13 family transposase</fullName>
    </recommendedName>
</protein>
<evidence type="ECO:0008006" key="3">
    <source>
        <dbReference type="Google" id="ProtNLM"/>
    </source>
</evidence>